<dbReference type="FunFam" id="3.30.70.330:FF:000571">
    <property type="entry name" value="Glycine-rich RNA-binding protein 3 mitochondrial"/>
    <property type="match status" value="1"/>
</dbReference>
<dbReference type="PANTHER" id="PTHR48027">
    <property type="entry name" value="HETEROGENEOUS NUCLEAR RIBONUCLEOPROTEIN 87F-RELATED"/>
    <property type="match status" value="1"/>
</dbReference>
<dbReference type="EMBL" id="JAVIJP010000017">
    <property type="protein sequence ID" value="KAL3640494.1"/>
    <property type="molecule type" value="Genomic_DNA"/>
</dbReference>
<dbReference type="InterPro" id="IPR052462">
    <property type="entry name" value="SLIRP/GR-RBP-like"/>
</dbReference>
<dbReference type="InterPro" id="IPR000504">
    <property type="entry name" value="RRM_dom"/>
</dbReference>
<evidence type="ECO:0000256" key="1">
    <source>
        <dbReference type="ARBA" id="ARBA00022884"/>
    </source>
</evidence>
<dbReference type="PRINTS" id="PR01228">
    <property type="entry name" value="EGGSHELL"/>
</dbReference>
<evidence type="ECO:0000256" key="3">
    <source>
        <dbReference type="SAM" id="MobiDB-lite"/>
    </source>
</evidence>
<dbReference type="Pfam" id="PF00076">
    <property type="entry name" value="RRM_1"/>
    <property type="match status" value="1"/>
</dbReference>
<dbReference type="PROSITE" id="PS50102">
    <property type="entry name" value="RRM"/>
    <property type="match status" value="1"/>
</dbReference>
<dbReference type="CDD" id="cd21608">
    <property type="entry name" value="RRM2_NsCP33_like"/>
    <property type="match status" value="1"/>
</dbReference>
<name>A0ABD3DHG2_9LAMI</name>
<evidence type="ECO:0000259" key="4">
    <source>
        <dbReference type="PROSITE" id="PS50102"/>
    </source>
</evidence>
<organism evidence="5 6">
    <name type="scientific">Castilleja foliolosa</name>
    <dbReference type="NCBI Taxonomy" id="1961234"/>
    <lineage>
        <taxon>Eukaryota</taxon>
        <taxon>Viridiplantae</taxon>
        <taxon>Streptophyta</taxon>
        <taxon>Embryophyta</taxon>
        <taxon>Tracheophyta</taxon>
        <taxon>Spermatophyta</taxon>
        <taxon>Magnoliopsida</taxon>
        <taxon>eudicotyledons</taxon>
        <taxon>Gunneridae</taxon>
        <taxon>Pentapetalae</taxon>
        <taxon>asterids</taxon>
        <taxon>lamiids</taxon>
        <taxon>Lamiales</taxon>
        <taxon>Orobanchaceae</taxon>
        <taxon>Pedicularideae</taxon>
        <taxon>Castillejinae</taxon>
        <taxon>Castilleja</taxon>
    </lineage>
</organism>
<dbReference type="Proteomes" id="UP001632038">
    <property type="component" value="Unassembled WGS sequence"/>
</dbReference>
<reference evidence="6" key="1">
    <citation type="journal article" date="2024" name="IScience">
        <title>Strigolactones Initiate the Formation of Haustorium-like Structures in Castilleja.</title>
        <authorList>
            <person name="Buerger M."/>
            <person name="Peterson D."/>
            <person name="Chory J."/>
        </authorList>
    </citation>
    <scope>NUCLEOTIDE SEQUENCE [LARGE SCALE GENOMIC DNA]</scope>
</reference>
<keyword evidence="1 2" id="KW-0694">RNA-binding</keyword>
<feature type="region of interest" description="Disordered" evidence="3">
    <location>
        <begin position="176"/>
        <end position="231"/>
    </location>
</feature>
<accession>A0ABD3DHG2</accession>
<gene>
    <name evidence="5" type="ORF">CASFOL_015462</name>
</gene>
<proteinExistence type="predicted"/>
<protein>
    <recommendedName>
        <fullName evidence="4">RRM domain-containing protein</fullName>
    </recommendedName>
</protein>
<dbReference type="GO" id="GO:0003723">
    <property type="term" value="F:RNA binding"/>
    <property type="evidence" value="ECO:0007669"/>
    <property type="project" value="UniProtKB-UniRule"/>
</dbReference>
<sequence>MAFLRKAGSILRRSVSNHINNYISLSNPSIFQALRLMSSSKVFVGGLSYSTDEQGLREAFSKYGEVQDAKIVLDRATNRSRGFGFVTFSSPEEASASIQAMDQQELHGRPVRVNYANDRPRGGFGGGYGGGGYGGGGYGGGGGGGYQGGGGYGGGGGFNNYGSGGGGGGYNDNSGGYGGGNVNYGGDQQSFGTPAGGDTYFGGGGGDGSNVAAGGDEPFGQDDSFDADRRN</sequence>
<dbReference type="InterPro" id="IPR012677">
    <property type="entry name" value="Nucleotide-bd_a/b_plait_sf"/>
</dbReference>
<dbReference type="AlphaFoldDB" id="A0ABD3DHG2"/>
<keyword evidence="6" id="KW-1185">Reference proteome</keyword>
<evidence type="ECO:0000313" key="5">
    <source>
        <dbReference type="EMBL" id="KAL3640494.1"/>
    </source>
</evidence>
<evidence type="ECO:0000256" key="2">
    <source>
        <dbReference type="PROSITE-ProRule" id="PRU00176"/>
    </source>
</evidence>
<evidence type="ECO:0000313" key="6">
    <source>
        <dbReference type="Proteomes" id="UP001632038"/>
    </source>
</evidence>
<dbReference type="SMART" id="SM00360">
    <property type="entry name" value="RRM"/>
    <property type="match status" value="1"/>
</dbReference>
<comment type="caution">
    <text evidence="5">The sequence shown here is derived from an EMBL/GenBank/DDBJ whole genome shotgun (WGS) entry which is preliminary data.</text>
</comment>
<feature type="compositionally biased region" description="Gly residues" evidence="3">
    <location>
        <begin position="199"/>
        <end position="208"/>
    </location>
</feature>
<feature type="domain" description="RRM" evidence="4">
    <location>
        <begin position="40"/>
        <end position="118"/>
    </location>
</feature>
<dbReference type="SUPFAM" id="SSF54928">
    <property type="entry name" value="RNA-binding domain, RBD"/>
    <property type="match status" value="1"/>
</dbReference>
<dbReference type="Gene3D" id="3.30.70.330">
    <property type="match status" value="1"/>
</dbReference>
<dbReference type="InterPro" id="IPR048289">
    <property type="entry name" value="RRM2_NsCP33-like"/>
</dbReference>
<dbReference type="InterPro" id="IPR035979">
    <property type="entry name" value="RBD_domain_sf"/>
</dbReference>